<comment type="caution">
    <text evidence="17">The sequence shown here is derived from an EMBL/GenBank/DDBJ whole genome shotgun (WGS) entry which is preliminary data.</text>
</comment>
<dbReference type="Gene3D" id="3.65.10.10">
    <property type="entry name" value="Enolpyruvate transferase domain"/>
    <property type="match status" value="2"/>
</dbReference>
<evidence type="ECO:0000256" key="15">
    <source>
        <dbReference type="ARBA" id="ARBA00047527"/>
    </source>
</evidence>
<dbReference type="GO" id="GO:0071555">
    <property type="term" value="P:cell wall organization"/>
    <property type="evidence" value="ECO:0007669"/>
    <property type="project" value="UniProtKB-KW"/>
</dbReference>
<dbReference type="CDD" id="cd01555">
    <property type="entry name" value="UdpNAET"/>
    <property type="match status" value="1"/>
</dbReference>
<reference evidence="17 18" key="1">
    <citation type="submission" date="2018-10" db="EMBL/GenBank/DDBJ databases">
        <title>Thermophilic Lithotrophy and Phototrophy in an Intertidal, Iron-rich, Geothermal Spring.</title>
        <authorList>
            <person name="Ward L.M."/>
            <person name="Idei A."/>
            <person name="Nakagawa M."/>
            <person name="Ueno Y."/>
            <person name="Fischer W."/>
            <person name="Mcglynn S.E."/>
        </authorList>
    </citation>
    <scope>NUCLEOTIDE SEQUENCE [LARGE SCALE GENOMIC DNA]</scope>
    <source>
        <strain evidence="17">J137</strain>
    </source>
</reference>
<dbReference type="InterPro" id="IPR005750">
    <property type="entry name" value="UDP_GlcNAc_COvinyl_MurA"/>
</dbReference>
<keyword evidence="6" id="KW-0133">Cell shape</keyword>
<organism evidence="17 18">
    <name type="scientific">Candidatus Dojkabacteria bacterium</name>
    <dbReference type="NCBI Taxonomy" id="2099670"/>
    <lineage>
        <taxon>Bacteria</taxon>
        <taxon>Candidatus Dojkabacteria</taxon>
    </lineage>
</organism>
<keyword evidence="3" id="KW-0963">Cytoplasm</keyword>
<accession>A0A3M0Z0V2</accession>
<feature type="domain" description="Enolpyruvate transferase" evidence="16">
    <location>
        <begin position="19"/>
        <end position="429"/>
    </location>
</feature>
<evidence type="ECO:0000256" key="6">
    <source>
        <dbReference type="ARBA" id="ARBA00022960"/>
    </source>
</evidence>
<dbReference type="GO" id="GO:0008360">
    <property type="term" value="P:regulation of cell shape"/>
    <property type="evidence" value="ECO:0007669"/>
    <property type="project" value="UniProtKB-KW"/>
</dbReference>
<dbReference type="GO" id="GO:0019277">
    <property type="term" value="P:UDP-N-acetylgalactosamine biosynthetic process"/>
    <property type="evidence" value="ECO:0007669"/>
    <property type="project" value="InterPro"/>
</dbReference>
<evidence type="ECO:0000256" key="8">
    <source>
        <dbReference type="ARBA" id="ARBA00023306"/>
    </source>
</evidence>
<dbReference type="InterPro" id="IPR013792">
    <property type="entry name" value="RNA3'P_cycl/enolpyr_Trfase_a/b"/>
</dbReference>
<evidence type="ECO:0000256" key="10">
    <source>
        <dbReference type="ARBA" id="ARBA00038367"/>
    </source>
</evidence>
<evidence type="ECO:0000313" key="17">
    <source>
        <dbReference type="EMBL" id="RMD77394.1"/>
    </source>
</evidence>
<comment type="similarity">
    <text evidence="10">Belongs to the EPSP synthase family. MurA subfamily.</text>
</comment>
<name>A0A3M0Z0V2_9BACT</name>
<keyword evidence="7" id="KW-0573">Peptidoglycan synthesis</keyword>
<dbReference type="Pfam" id="PF00275">
    <property type="entry name" value="EPSP_synthase"/>
    <property type="match status" value="1"/>
</dbReference>
<dbReference type="GO" id="GO:0051301">
    <property type="term" value="P:cell division"/>
    <property type="evidence" value="ECO:0007669"/>
    <property type="project" value="UniProtKB-KW"/>
</dbReference>
<dbReference type="SUPFAM" id="SSF55205">
    <property type="entry name" value="EPT/RTPC-like"/>
    <property type="match status" value="1"/>
</dbReference>
<dbReference type="EC" id="2.5.1.7" evidence="11"/>
<dbReference type="GO" id="GO:0009252">
    <property type="term" value="P:peptidoglycan biosynthetic process"/>
    <property type="evidence" value="ECO:0007669"/>
    <property type="project" value="UniProtKB-KW"/>
</dbReference>
<dbReference type="InterPro" id="IPR050068">
    <property type="entry name" value="MurA_subfamily"/>
</dbReference>
<protein>
    <recommendedName>
        <fullName evidence="12">UDP-N-acetylglucosamine 1-carboxyvinyltransferase</fullName>
        <ecNumber evidence="11">2.5.1.7</ecNumber>
    </recommendedName>
    <alternativeName>
        <fullName evidence="13">Enoylpyruvate transferase</fullName>
    </alternativeName>
    <alternativeName>
        <fullName evidence="14">UDP-N-acetylglucosamine enolpyruvyl transferase</fullName>
    </alternativeName>
</protein>
<dbReference type="InterPro" id="IPR036968">
    <property type="entry name" value="Enolpyruvate_Tfrase_sf"/>
</dbReference>
<comment type="catalytic activity">
    <reaction evidence="15">
        <text>phosphoenolpyruvate + UDP-N-acetyl-alpha-D-glucosamine = UDP-N-acetyl-3-O-(1-carboxyvinyl)-alpha-D-glucosamine + phosphate</text>
        <dbReference type="Rhea" id="RHEA:18681"/>
        <dbReference type="ChEBI" id="CHEBI:43474"/>
        <dbReference type="ChEBI" id="CHEBI:57705"/>
        <dbReference type="ChEBI" id="CHEBI:58702"/>
        <dbReference type="ChEBI" id="CHEBI:68483"/>
        <dbReference type="EC" id="2.5.1.7"/>
    </reaction>
</comment>
<evidence type="ECO:0000313" key="18">
    <source>
        <dbReference type="Proteomes" id="UP000269410"/>
    </source>
</evidence>
<keyword evidence="9" id="KW-0961">Cell wall biogenesis/degradation</keyword>
<evidence type="ECO:0000256" key="4">
    <source>
        <dbReference type="ARBA" id="ARBA00022618"/>
    </source>
</evidence>
<evidence type="ECO:0000256" key="3">
    <source>
        <dbReference type="ARBA" id="ARBA00022490"/>
    </source>
</evidence>
<dbReference type="PANTHER" id="PTHR43783:SF1">
    <property type="entry name" value="UDP-N-ACETYLGLUCOSAMINE 1-CARBOXYVINYLTRANSFERASE"/>
    <property type="match status" value="1"/>
</dbReference>
<comment type="pathway">
    <text evidence="2">Cell wall biogenesis; peptidoglycan biosynthesis.</text>
</comment>
<dbReference type="Proteomes" id="UP000269410">
    <property type="component" value="Unassembled WGS sequence"/>
</dbReference>
<keyword evidence="8" id="KW-0131">Cell cycle</keyword>
<evidence type="ECO:0000256" key="7">
    <source>
        <dbReference type="ARBA" id="ARBA00022984"/>
    </source>
</evidence>
<evidence type="ECO:0000256" key="5">
    <source>
        <dbReference type="ARBA" id="ARBA00022679"/>
    </source>
</evidence>
<evidence type="ECO:0000256" key="13">
    <source>
        <dbReference type="ARBA" id="ARBA00042443"/>
    </source>
</evidence>
<keyword evidence="5 17" id="KW-0808">Transferase</keyword>
<evidence type="ECO:0000256" key="2">
    <source>
        <dbReference type="ARBA" id="ARBA00004752"/>
    </source>
</evidence>
<dbReference type="GO" id="GO:0008760">
    <property type="term" value="F:UDP-N-acetylglucosamine 1-carboxyvinyltransferase activity"/>
    <property type="evidence" value="ECO:0007669"/>
    <property type="project" value="UniProtKB-EC"/>
</dbReference>
<evidence type="ECO:0000256" key="9">
    <source>
        <dbReference type="ARBA" id="ARBA00023316"/>
    </source>
</evidence>
<evidence type="ECO:0000256" key="1">
    <source>
        <dbReference type="ARBA" id="ARBA00004496"/>
    </source>
</evidence>
<dbReference type="InterPro" id="IPR001986">
    <property type="entry name" value="Enolpyruvate_Tfrase_dom"/>
</dbReference>
<proteinExistence type="inferred from homology"/>
<dbReference type="AlphaFoldDB" id="A0A3M0Z0V2"/>
<keyword evidence="4" id="KW-0132">Cell division</keyword>
<evidence type="ECO:0000256" key="14">
    <source>
        <dbReference type="ARBA" id="ARBA00042842"/>
    </source>
</evidence>
<comment type="subcellular location">
    <subcellularLocation>
        <location evidence="1">Cytoplasm</location>
    </subcellularLocation>
</comment>
<dbReference type="NCBIfam" id="NF006873">
    <property type="entry name" value="PRK09369.1"/>
    <property type="match status" value="1"/>
</dbReference>
<sequence length="444" mass="48562">MLLKFLEFNNFSMSNLVIRGGARLKGEVTAQPNKNSVLKLIPATILCNDKVTITNVPRSSSVQVLLEIYESIGGKVEFLNENTICLDPRSINKTSIPDDLALKERSSLVFLGPLLARFGVASVRDSGGCKLGHRPLDTMFQGLRMLGAVIDKSKGYTAKLENKKLKGNFIWQLEASVTGTENLIMAAVLAEGTTTIYNAACEPHTQDLCNFLNSVGASISGIGTNKLVIHGVDELKGGSWEVISDHIDIGGLIVATLITGGELTIHKAIPHHMHQILNFIAKFNCSVEIKGDSIYVPPDQQLVCLKNFKGDIDKVNDQPWPGFPADLLPQMLILAMCSEGQMRIYSYMYEIQLVELVSQLNKMRANIFFSSPNLVVTLGKSNLIGGKVYTPSILQAAHALVLSGMVAKGDTEIVNSDILFRRFPKIVSDLQSLGVEIYQKDEKS</sequence>
<dbReference type="PANTHER" id="PTHR43783">
    <property type="entry name" value="UDP-N-ACETYLGLUCOSAMINE 1-CARBOXYVINYLTRANSFERASE"/>
    <property type="match status" value="1"/>
</dbReference>
<dbReference type="GO" id="GO:0005737">
    <property type="term" value="C:cytoplasm"/>
    <property type="evidence" value="ECO:0007669"/>
    <property type="project" value="UniProtKB-SubCell"/>
</dbReference>
<gene>
    <name evidence="17" type="ORF">D6810_01075</name>
</gene>
<dbReference type="EMBL" id="RFKV01000037">
    <property type="protein sequence ID" value="RMD77394.1"/>
    <property type="molecule type" value="Genomic_DNA"/>
</dbReference>
<evidence type="ECO:0000259" key="16">
    <source>
        <dbReference type="Pfam" id="PF00275"/>
    </source>
</evidence>
<evidence type="ECO:0000256" key="11">
    <source>
        <dbReference type="ARBA" id="ARBA00039108"/>
    </source>
</evidence>
<evidence type="ECO:0000256" key="12">
    <source>
        <dbReference type="ARBA" id="ARBA00039754"/>
    </source>
</evidence>